<comment type="pathway">
    <text evidence="2 9">Cofactor biosynthesis; adenosylcobalamin biosynthesis.</text>
</comment>
<proteinExistence type="inferred from homology"/>
<evidence type="ECO:0000256" key="2">
    <source>
        <dbReference type="ARBA" id="ARBA00004953"/>
    </source>
</evidence>
<evidence type="ECO:0000256" key="4">
    <source>
        <dbReference type="ARBA" id="ARBA00022475"/>
    </source>
</evidence>
<dbReference type="GO" id="GO:0015420">
    <property type="term" value="F:ABC-type vitamin B12 transporter activity"/>
    <property type="evidence" value="ECO:0007669"/>
    <property type="project" value="UniProtKB-UniRule"/>
</dbReference>
<dbReference type="Proteomes" id="UP000264702">
    <property type="component" value="Unassembled WGS sequence"/>
</dbReference>
<protein>
    <recommendedName>
        <fullName evidence="9">Cobalamin biosynthesis protein CobD</fullName>
    </recommendedName>
</protein>
<evidence type="ECO:0000256" key="8">
    <source>
        <dbReference type="ARBA" id="ARBA00023136"/>
    </source>
</evidence>
<dbReference type="UniPathway" id="UPA00148"/>
<keyword evidence="4 9" id="KW-1003">Cell membrane</keyword>
<comment type="function">
    <text evidence="9">Converts cobyric acid to cobinamide by the addition of aminopropanol on the F carboxylic group.</text>
</comment>
<evidence type="ECO:0000256" key="1">
    <source>
        <dbReference type="ARBA" id="ARBA00004651"/>
    </source>
</evidence>
<keyword evidence="8 9" id="KW-0472">Membrane</keyword>
<comment type="caution">
    <text evidence="9">Lacks conserved residue(s) required for the propagation of feature annotation.</text>
</comment>
<dbReference type="PANTHER" id="PTHR34308:SF1">
    <property type="entry name" value="COBALAMIN BIOSYNTHESIS PROTEIN CBIB"/>
    <property type="match status" value="1"/>
</dbReference>
<dbReference type="HAMAP" id="MF_00024">
    <property type="entry name" value="CobD_CbiB"/>
    <property type="match status" value="1"/>
</dbReference>
<keyword evidence="5 9" id="KW-0169">Cobalamin biosynthesis</keyword>
<keyword evidence="11" id="KW-1185">Reference proteome</keyword>
<evidence type="ECO:0000313" key="11">
    <source>
        <dbReference type="Proteomes" id="UP000264702"/>
    </source>
</evidence>
<evidence type="ECO:0000256" key="7">
    <source>
        <dbReference type="ARBA" id="ARBA00022989"/>
    </source>
</evidence>
<gene>
    <name evidence="9 10" type="primary">cobD</name>
    <name evidence="10" type="ORF">D0Y96_09320</name>
</gene>
<keyword evidence="7 9" id="KW-1133">Transmembrane helix</keyword>
<name>A0A372IQW8_9BACT</name>
<dbReference type="OrthoDB" id="9811967at2"/>
<accession>A0A372IQW8</accession>
<dbReference type="PANTHER" id="PTHR34308">
    <property type="entry name" value="COBALAMIN BIOSYNTHESIS PROTEIN CBIB"/>
    <property type="match status" value="1"/>
</dbReference>
<dbReference type="Pfam" id="PF03186">
    <property type="entry name" value="CobD_Cbib"/>
    <property type="match status" value="1"/>
</dbReference>
<evidence type="ECO:0000256" key="3">
    <source>
        <dbReference type="ARBA" id="ARBA00006263"/>
    </source>
</evidence>
<dbReference type="AlphaFoldDB" id="A0A372IQW8"/>
<organism evidence="10 11">
    <name type="scientific">Paracidobacterium acidisoli</name>
    <dbReference type="NCBI Taxonomy" id="2303751"/>
    <lineage>
        <taxon>Bacteria</taxon>
        <taxon>Pseudomonadati</taxon>
        <taxon>Acidobacteriota</taxon>
        <taxon>Terriglobia</taxon>
        <taxon>Terriglobales</taxon>
        <taxon>Acidobacteriaceae</taxon>
        <taxon>Paracidobacterium</taxon>
    </lineage>
</organism>
<dbReference type="EMBL" id="QVQT01000003">
    <property type="protein sequence ID" value="RFU16923.1"/>
    <property type="molecule type" value="Genomic_DNA"/>
</dbReference>
<feature type="transmembrane region" description="Helical" evidence="9">
    <location>
        <begin position="49"/>
        <end position="69"/>
    </location>
</feature>
<dbReference type="GO" id="GO:0048472">
    <property type="term" value="F:threonine-phosphate decarboxylase activity"/>
    <property type="evidence" value="ECO:0007669"/>
    <property type="project" value="InterPro"/>
</dbReference>
<dbReference type="GO" id="GO:0009236">
    <property type="term" value="P:cobalamin biosynthetic process"/>
    <property type="evidence" value="ECO:0007669"/>
    <property type="project" value="UniProtKB-UniRule"/>
</dbReference>
<evidence type="ECO:0000256" key="6">
    <source>
        <dbReference type="ARBA" id="ARBA00022692"/>
    </source>
</evidence>
<evidence type="ECO:0000313" key="10">
    <source>
        <dbReference type="EMBL" id="RFU16923.1"/>
    </source>
</evidence>
<comment type="similarity">
    <text evidence="3 9">Belongs to the CobD/CbiB family.</text>
</comment>
<feature type="transmembrane region" description="Helical" evidence="9">
    <location>
        <begin position="299"/>
        <end position="316"/>
    </location>
</feature>
<dbReference type="InterPro" id="IPR004485">
    <property type="entry name" value="Cobalamin_biosynth_CobD/CbiB"/>
</dbReference>
<evidence type="ECO:0000256" key="9">
    <source>
        <dbReference type="HAMAP-Rule" id="MF_00024"/>
    </source>
</evidence>
<dbReference type="GO" id="GO:0005886">
    <property type="term" value="C:plasma membrane"/>
    <property type="evidence" value="ECO:0007669"/>
    <property type="project" value="UniProtKB-SubCell"/>
</dbReference>
<sequence>MKRSLLVFSACLLDGITGDPEEMPHPVRAIGASIRVAERSMRRHGSGKVFDLVAGGIAALVITAASLLCGRAALRIAYRFPDICGPLFEAWLASACLAARNLLEEAAAVLYALEAGDLPLARQRVSRIVGRDTASLTETEISRAVIETLAESLSDGVIAPLFYLSLGGVPLALAYKAVNTLDSMIGHRDEQYLYFGRAAARLDDAANWIPARISASLLCLAASVCARSDSGRSALRLWLRDGDRHSSPNAGQVESAMAGALGVRLGGTNYYDGEEHASPCLGAEFPPPQKRDAARAMKLTAAACLLGFAGALLLTARRTRV</sequence>
<dbReference type="NCBIfam" id="TIGR00380">
    <property type="entry name" value="cobal_cbiB"/>
    <property type="match status" value="1"/>
</dbReference>
<comment type="subcellular location">
    <subcellularLocation>
        <location evidence="1 9">Cell membrane</location>
        <topology evidence="1 9">Multi-pass membrane protein</topology>
    </subcellularLocation>
</comment>
<dbReference type="RefSeq" id="WP_117299092.1">
    <property type="nucleotide sequence ID" value="NZ_QVQT02000003.1"/>
</dbReference>
<evidence type="ECO:0000256" key="5">
    <source>
        <dbReference type="ARBA" id="ARBA00022573"/>
    </source>
</evidence>
<reference evidence="10 11" key="1">
    <citation type="submission" date="2018-08" db="EMBL/GenBank/DDBJ databases">
        <title>Acidipila sp. 4G-K13, an acidobacterium isolated from forest soil.</title>
        <authorList>
            <person name="Gao Z.-H."/>
            <person name="Qiu L.-H."/>
        </authorList>
    </citation>
    <scope>NUCLEOTIDE SEQUENCE [LARGE SCALE GENOMIC DNA]</scope>
    <source>
        <strain evidence="10 11">4G-K13</strain>
    </source>
</reference>
<comment type="caution">
    <text evidence="10">The sequence shown here is derived from an EMBL/GenBank/DDBJ whole genome shotgun (WGS) entry which is preliminary data.</text>
</comment>
<keyword evidence="6 9" id="KW-0812">Transmembrane</keyword>